<name>A0A816UQU7_BRANA</name>
<evidence type="ECO:0000313" key="1">
    <source>
        <dbReference type="EMBL" id="CAF2113508.1"/>
    </source>
</evidence>
<accession>A0A816UQU7</accession>
<dbReference type="AlphaFoldDB" id="A0A816UQU7"/>
<gene>
    <name evidence="1" type="ORF">DARMORV10_C08P36780.1</name>
</gene>
<protein>
    <submittedName>
        <fullName evidence="1">(rape) hypothetical protein</fullName>
    </submittedName>
</protein>
<reference evidence="1" key="1">
    <citation type="submission" date="2021-01" db="EMBL/GenBank/DDBJ databases">
        <authorList>
            <consortium name="Genoscope - CEA"/>
            <person name="William W."/>
        </authorList>
    </citation>
    <scope>NUCLEOTIDE SEQUENCE</scope>
</reference>
<dbReference type="EMBL" id="HG994372">
    <property type="protein sequence ID" value="CAF2113508.1"/>
    <property type="molecule type" value="Genomic_DNA"/>
</dbReference>
<organism evidence="1">
    <name type="scientific">Brassica napus</name>
    <name type="common">Rape</name>
    <dbReference type="NCBI Taxonomy" id="3708"/>
    <lineage>
        <taxon>Eukaryota</taxon>
        <taxon>Viridiplantae</taxon>
        <taxon>Streptophyta</taxon>
        <taxon>Embryophyta</taxon>
        <taxon>Tracheophyta</taxon>
        <taxon>Spermatophyta</taxon>
        <taxon>Magnoliopsida</taxon>
        <taxon>eudicotyledons</taxon>
        <taxon>Gunneridae</taxon>
        <taxon>Pentapetalae</taxon>
        <taxon>rosids</taxon>
        <taxon>malvids</taxon>
        <taxon>Brassicales</taxon>
        <taxon>Brassicaceae</taxon>
        <taxon>Brassiceae</taxon>
        <taxon>Brassica</taxon>
    </lineage>
</organism>
<dbReference type="Proteomes" id="UP001295469">
    <property type="component" value="Chromosome C08"/>
</dbReference>
<proteinExistence type="predicted"/>
<sequence>MSGEVIDARVWMGAALAYHYDFLSGLKTGNNTKQLVNTITLNSPDFLESLRLRSLN</sequence>